<dbReference type="GO" id="GO:0016491">
    <property type="term" value="F:oxidoreductase activity"/>
    <property type="evidence" value="ECO:0007669"/>
    <property type="project" value="UniProtKB-KW"/>
</dbReference>
<evidence type="ECO:0000256" key="3">
    <source>
        <dbReference type="SAM" id="MobiDB-lite"/>
    </source>
</evidence>
<dbReference type="PRINTS" id="PR00081">
    <property type="entry name" value="GDHRDH"/>
</dbReference>
<proteinExistence type="inferred from homology"/>
<organism evidence="4 5">
    <name type="scientific">Oleoguttula mirabilis</name>
    <dbReference type="NCBI Taxonomy" id="1507867"/>
    <lineage>
        <taxon>Eukaryota</taxon>
        <taxon>Fungi</taxon>
        <taxon>Dikarya</taxon>
        <taxon>Ascomycota</taxon>
        <taxon>Pezizomycotina</taxon>
        <taxon>Dothideomycetes</taxon>
        <taxon>Dothideomycetidae</taxon>
        <taxon>Mycosphaerellales</taxon>
        <taxon>Teratosphaeriaceae</taxon>
        <taxon>Oleoguttula</taxon>
    </lineage>
</organism>
<accession>A0AAV9JCF1</accession>
<comment type="similarity">
    <text evidence="1">Belongs to the short-chain dehydrogenases/reductases (SDR) family.</text>
</comment>
<dbReference type="PANTHER" id="PTHR24320">
    <property type="entry name" value="RETINOL DEHYDROGENASE"/>
    <property type="match status" value="1"/>
</dbReference>
<gene>
    <name evidence="4" type="ORF">LTR36_006203</name>
</gene>
<evidence type="ECO:0008006" key="6">
    <source>
        <dbReference type="Google" id="ProtNLM"/>
    </source>
</evidence>
<comment type="caution">
    <text evidence="4">The sequence shown here is derived from an EMBL/GenBank/DDBJ whole genome shotgun (WGS) entry which is preliminary data.</text>
</comment>
<evidence type="ECO:0000256" key="1">
    <source>
        <dbReference type="ARBA" id="ARBA00006484"/>
    </source>
</evidence>
<feature type="region of interest" description="Disordered" evidence="3">
    <location>
        <begin position="1"/>
        <end position="24"/>
    </location>
</feature>
<protein>
    <recommendedName>
        <fullName evidence="6">Short-chain dehydrogenase</fullName>
    </recommendedName>
</protein>
<evidence type="ECO:0000313" key="4">
    <source>
        <dbReference type="EMBL" id="KAK4542827.1"/>
    </source>
</evidence>
<dbReference type="AlphaFoldDB" id="A0AAV9JCF1"/>
<dbReference type="InterPro" id="IPR002347">
    <property type="entry name" value="SDR_fam"/>
</dbReference>
<keyword evidence="2" id="KW-0560">Oxidoreductase</keyword>
<dbReference type="Proteomes" id="UP001324427">
    <property type="component" value="Unassembled WGS sequence"/>
</dbReference>
<dbReference type="PANTHER" id="PTHR24320:SF272">
    <property type="entry name" value="NAD(P)-BINDING ROSSMANN-FOLD SUPERFAMILY PROTEIN"/>
    <property type="match status" value="1"/>
</dbReference>
<dbReference type="InterPro" id="IPR036291">
    <property type="entry name" value="NAD(P)-bd_dom_sf"/>
</dbReference>
<evidence type="ECO:0000313" key="5">
    <source>
        <dbReference type="Proteomes" id="UP001324427"/>
    </source>
</evidence>
<dbReference type="Pfam" id="PF00106">
    <property type="entry name" value="adh_short"/>
    <property type="match status" value="1"/>
</dbReference>
<keyword evidence="5" id="KW-1185">Reference proteome</keyword>
<name>A0AAV9JCF1_9PEZI</name>
<evidence type="ECO:0000256" key="2">
    <source>
        <dbReference type="ARBA" id="ARBA00023002"/>
    </source>
</evidence>
<dbReference type="Gene3D" id="3.40.50.720">
    <property type="entry name" value="NAD(P)-binding Rossmann-like Domain"/>
    <property type="match status" value="1"/>
</dbReference>
<dbReference type="EMBL" id="JAVFHQ010000038">
    <property type="protein sequence ID" value="KAK4542827.1"/>
    <property type="molecule type" value="Genomic_DNA"/>
</dbReference>
<feature type="region of interest" description="Disordered" evidence="3">
    <location>
        <begin position="296"/>
        <end position="318"/>
    </location>
</feature>
<dbReference type="SUPFAM" id="SSF51735">
    <property type="entry name" value="NAD(P)-binding Rossmann-fold domains"/>
    <property type="match status" value="1"/>
</dbReference>
<reference evidence="4 5" key="1">
    <citation type="submission" date="2021-11" db="EMBL/GenBank/DDBJ databases">
        <title>Black yeast isolated from Biological Soil Crust.</title>
        <authorList>
            <person name="Kurbessoian T."/>
        </authorList>
    </citation>
    <scope>NUCLEOTIDE SEQUENCE [LARGE SCALE GENOMIC DNA]</scope>
    <source>
        <strain evidence="4 5">CCFEE 5522</strain>
    </source>
</reference>
<sequence length="346" mass="37960">MSPPEVPYQPYADDHRNIEGPGDARPTAVQVVKDCDAYGKLGNKTILITGCSSGLGVETAKALYETGAKLFLTARNISKLEEVINDIVTKSETKGYPRPEAIEIHLDDLASVRKGAESFKTKSGGKLNILIHNAGVMATPYGKTKDGLELQIGTNHFAHFLLFQLLKDTMLQSAKDSGTTSRVINLSSGGHHFSRVRLDDINWEKDYNKWQSYGSSKTANIYMANSITRHYGTQNLQGLSVHPGGILTDLSRHLTEEDYAFLGDLEQMKKTFKTPEQGAATTVWAAVSPHFEGKNGGHYLEDVGESRPHPGPESEGTGHAEWAYDEEAEEKLWKLSCEAVGVPIEN</sequence>